<dbReference type="GO" id="GO:0004672">
    <property type="term" value="F:protein kinase activity"/>
    <property type="evidence" value="ECO:0007669"/>
    <property type="project" value="UniProtKB-ARBA"/>
</dbReference>
<evidence type="ECO:0000256" key="1">
    <source>
        <dbReference type="ARBA" id="ARBA00023012"/>
    </source>
</evidence>
<evidence type="ECO:0000256" key="2">
    <source>
        <dbReference type="PROSITE-ProRule" id="PRU00110"/>
    </source>
</evidence>
<accession>A0A554WAD3</accession>
<name>A0A554WAD3_9BURK</name>
<dbReference type="GO" id="GO:0000160">
    <property type="term" value="P:phosphorelay signal transduction system"/>
    <property type="evidence" value="ECO:0007669"/>
    <property type="project" value="UniProtKB-KW"/>
</dbReference>
<evidence type="ECO:0000259" key="3">
    <source>
        <dbReference type="PROSITE" id="PS50894"/>
    </source>
</evidence>
<dbReference type="SMART" id="SM00073">
    <property type="entry name" value="HPT"/>
    <property type="match status" value="1"/>
</dbReference>
<feature type="modified residue" description="Phosphohistidine" evidence="2">
    <location>
        <position position="75"/>
    </location>
</feature>
<sequence>MMEPAARPNALPAAGADDPAVPLVDWAHLQAMETLLGQEVRALVQEYARGLAAEITQLKQACQQGLGNQAVRAAHTLKGSSRSVGALAMAAAAAQLEHAARAGATDEAQRALARVEALAQPTAAALLNSDRSAGCASTP</sequence>
<dbReference type="Proteomes" id="UP000315736">
    <property type="component" value="Unassembled WGS sequence"/>
</dbReference>
<keyword evidence="1" id="KW-0902">Two-component regulatory system</keyword>
<protein>
    <submittedName>
        <fullName evidence="4">TMAO reductase sytem sensor TorS</fullName>
    </submittedName>
</protein>
<evidence type="ECO:0000313" key="5">
    <source>
        <dbReference type="Proteomes" id="UP000315736"/>
    </source>
</evidence>
<dbReference type="InterPro" id="IPR036641">
    <property type="entry name" value="HPT_dom_sf"/>
</dbReference>
<dbReference type="AlphaFoldDB" id="A0A554WAD3"/>
<evidence type="ECO:0000313" key="4">
    <source>
        <dbReference type="EMBL" id="TSE20537.1"/>
    </source>
</evidence>
<reference evidence="4 5" key="1">
    <citation type="submission" date="2019-07" db="EMBL/GenBank/DDBJ databases">
        <title>Tepidimonas alkaliphilus YIM 72238 draft genome.</title>
        <authorList>
            <person name="Da Costa M.S."/>
            <person name="Froufe H.J.C."/>
            <person name="Egas C."/>
            <person name="Albuquerque L."/>
        </authorList>
    </citation>
    <scope>NUCLEOTIDE SEQUENCE [LARGE SCALE GENOMIC DNA]</scope>
    <source>
        <strain evidence="4 5">YIM 72238</strain>
    </source>
</reference>
<organism evidence="4 5">
    <name type="scientific">Tepidimonas alkaliphilus</name>
    <dbReference type="NCBI Taxonomy" id="2588942"/>
    <lineage>
        <taxon>Bacteria</taxon>
        <taxon>Pseudomonadati</taxon>
        <taxon>Pseudomonadota</taxon>
        <taxon>Betaproteobacteria</taxon>
        <taxon>Burkholderiales</taxon>
        <taxon>Tepidimonas</taxon>
    </lineage>
</organism>
<feature type="domain" description="HPt" evidence="3">
    <location>
        <begin position="36"/>
        <end position="139"/>
    </location>
</feature>
<gene>
    <name evidence="4" type="ORF">Talka_00884</name>
</gene>
<dbReference type="Pfam" id="PF01627">
    <property type="entry name" value="Hpt"/>
    <property type="match status" value="1"/>
</dbReference>
<dbReference type="EMBL" id="VJNB01000003">
    <property type="protein sequence ID" value="TSE20537.1"/>
    <property type="molecule type" value="Genomic_DNA"/>
</dbReference>
<dbReference type="PROSITE" id="PS50894">
    <property type="entry name" value="HPT"/>
    <property type="match status" value="1"/>
</dbReference>
<dbReference type="Gene3D" id="1.20.120.160">
    <property type="entry name" value="HPT domain"/>
    <property type="match status" value="1"/>
</dbReference>
<comment type="caution">
    <text evidence="4">The sequence shown here is derived from an EMBL/GenBank/DDBJ whole genome shotgun (WGS) entry which is preliminary data.</text>
</comment>
<dbReference type="RefSeq" id="WP_143889915.1">
    <property type="nucleotide sequence ID" value="NZ_VJNB01000003.1"/>
</dbReference>
<proteinExistence type="predicted"/>
<keyword evidence="2" id="KW-0597">Phosphoprotein</keyword>
<keyword evidence="5" id="KW-1185">Reference proteome</keyword>
<dbReference type="SUPFAM" id="SSF47226">
    <property type="entry name" value="Histidine-containing phosphotransfer domain, HPT domain"/>
    <property type="match status" value="1"/>
</dbReference>
<dbReference type="InterPro" id="IPR008207">
    <property type="entry name" value="Sig_transdc_His_kin_Hpt_dom"/>
</dbReference>